<reference evidence="2" key="2">
    <citation type="submission" date="2020-11" db="EMBL/GenBank/DDBJ databases">
        <authorList>
            <person name="McCartney M.A."/>
            <person name="Auch B."/>
            <person name="Kono T."/>
            <person name="Mallez S."/>
            <person name="Becker A."/>
            <person name="Gohl D.M."/>
            <person name="Silverstein K.A.T."/>
            <person name="Koren S."/>
            <person name="Bechman K.B."/>
            <person name="Herman A."/>
            <person name="Abrahante J.E."/>
            <person name="Garbe J."/>
        </authorList>
    </citation>
    <scope>NUCLEOTIDE SEQUENCE</scope>
    <source>
        <strain evidence="2">Duluth1</strain>
        <tissue evidence="2">Whole animal</tissue>
    </source>
</reference>
<evidence type="ECO:0000313" key="2">
    <source>
        <dbReference type="EMBL" id="KAH3723640.1"/>
    </source>
</evidence>
<dbReference type="Proteomes" id="UP000828390">
    <property type="component" value="Unassembled WGS sequence"/>
</dbReference>
<dbReference type="EMBL" id="JAIWYP010000012">
    <property type="protein sequence ID" value="KAH3723640.1"/>
    <property type="molecule type" value="Genomic_DNA"/>
</dbReference>
<proteinExistence type="predicted"/>
<gene>
    <name evidence="1" type="ORF">DPMN_049414</name>
    <name evidence="2" type="ORF">DPMN_049434</name>
</gene>
<sequence length="61" mass="7277">MSQVYVIQMTSEADYETILKECKEKKVNLMEKRDKLQIEFQECQDWNAMKQWCSGKGLKTI</sequence>
<accession>A0A9D4HM71</accession>
<reference evidence="2" key="1">
    <citation type="journal article" date="2019" name="bioRxiv">
        <title>The Genome of the Zebra Mussel, Dreissena polymorpha: A Resource for Invasive Species Research.</title>
        <authorList>
            <person name="McCartney M.A."/>
            <person name="Auch B."/>
            <person name="Kono T."/>
            <person name="Mallez S."/>
            <person name="Zhang Y."/>
            <person name="Obille A."/>
            <person name="Becker A."/>
            <person name="Abrahante J.E."/>
            <person name="Garbe J."/>
            <person name="Badalamenti J.P."/>
            <person name="Herman A."/>
            <person name="Mangelson H."/>
            <person name="Liachko I."/>
            <person name="Sullivan S."/>
            <person name="Sone E.D."/>
            <person name="Koren S."/>
            <person name="Silverstein K.A.T."/>
            <person name="Beckman K.B."/>
            <person name="Gohl D.M."/>
        </authorList>
    </citation>
    <scope>NUCLEOTIDE SEQUENCE</scope>
    <source>
        <strain evidence="2">Duluth1</strain>
        <tissue evidence="2">Whole animal</tissue>
    </source>
</reference>
<dbReference type="AlphaFoldDB" id="A0A9D4HM71"/>
<protein>
    <submittedName>
        <fullName evidence="2">Uncharacterized protein</fullName>
    </submittedName>
</protein>
<evidence type="ECO:0000313" key="1">
    <source>
        <dbReference type="EMBL" id="KAH3723621.1"/>
    </source>
</evidence>
<evidence type="ECO:0000313" key="3">
    <source>
        <dbReference type="Proteomes" id="UP000828390"/>
    </source>
</evidence>
<organism evidence="2 3">
    <name type="scientific">Dreissena polymorpha</name>
    <name type="common">Zebra mussel</name>
    <name type="synonym">Mytilus polymorpha</name>
    <dbReference type="NCBI Taxonomy" id="45954"/>
    <lineage>
        <taxon>Eukaryota</taxon>
        <taxon>Metazoa</taxon>
        <taxon>Spiralia</taxon>
        <taxon>Lophotrochozoa</taxon>
        <taxon>Mollusca</taxon>
        <taxon>Bivalvia</taxon>
        <taxon>Autobranchia</taxon>
        <taxon>Heteroconchia</taxon>
        <taxon>Euheterodonta</taxon>
        <taxon>Imparidentia</taxon>
        <taxon>Neoheterodontei</taxon>
        <taxon>Myida</taxon>
        <taxon>Dreissenoidea</taxon>
        <taxon>Dreissenidae</taxon>
        <taxon>Dreissena</taxon>
    </lineage>
</organism>
<dbReference type="EMBL" id="JAIWYP010000012">
    <property type="protein sequence ID" value="KAH3723621.1"/>
    <property type="molecule type" value="Genomic_DNA"/>
</dbReference>
<name>A0A9D4HM71_DREPO</name>
<comment type="caution">
    <text evidence="2">The sequence shown here is derived from an EMBL/GenBank/DDBJ whole genome shotgun (WGS) entry which is preliminary data.</text>
</comment>
<keyword evidence="3" id="KW-1185">Reference proteome</keyword>